<evidence type="ECO:0000256" key="4">
    <source>
        <dbReference type="ARBA" id="ARBA00022692"/>
    </source>
</evidence>
<gene>
    <name evidence="10" type="ORF">DFP88_10425</name>
</gene>
<evidence type="ECO:0000256" key="2">
    <source>
        <dbReference type="ARBA" id="ARBA00022448"/>
    </source>
</evidence>
<sequence>MTDRLDAEPARGADHGTESLHMVPAGAVPGGMAAEGGSRIVTRSQWWDVWDQFRRHRGAMIGAAFLIFITLFVIFGPWIWRVDPGALDIRNKDWRPVYFLLWNGEAKAGFAHPLGTDNLGRDTLANLIQGGRVSMAVGWAAMLLSLILGTAIGVLAGYFRALDGLLMRFTDLVLALPILPLLLVMMLLFREPLRGAFGPEAGIFILIVTVIGITSWMQAARIVRGDVLALKEREFVLASRSIGTPAHRMIGRHILPNVMSPIMVSATLGLANAIITESALSFLGLGFPSDFPTWGKLLFDSVDRMADYPERVIWPGLAISLTVLSVNYIGDGLRDALDPRIRGQ</sequence>
<dbReference type="SUPFAM" id="SSF161098">
    <property type="entry name" value="MetI-like"/>
    <property type="match status" value="1"/>
</dbReference>
<dbReference type="GO" id="GO:0005886">
    <property type="term" value="C:plasma membrane"/>
    <property type="evidence" value="ECO:0007669"/>
    <property type="project" value="UniProtKB-SubCell"/>
</dbReference>
<dbReference type="EMBL" id="QJTE01000004">
    <property type="protein sequence ID" value="PYE82273.1"/>
    <property type="molecule type" value="Genomic_DNA"/>
</dbReference>
<feature type="transmembrane region" description="Helical" evidence="7">
    <location>
        <begin position="312"/>
        <end position="330"/>
    </location>
</feature>
<feature type="transmembrane region" description="Helical" evidence="7">
    <location>
        <begin position="136"/>
        <end position="159"/>
    </location>
</feature>
<protein>
    <submittedName>
        <fullName evidence="10">Peptide/nickel transport system permease protein</fullName>
    </submittedName>
</protein>
<evidence type="ECO:0000313" key="11">
    <source>
        <dbReference type="Proteomes" id="UP000248311"/>
    </source>
</evidence>
<evidence type="ECO:0000256" key="8">
    <source>
        <dbReference type="SAM" id="MobiDB-lite"/>
    </source>
</evidence>
<dbReference type="PANTHER" id="PTHR43386:SF23">
    <property type="entry name" value="ABC TRANSPORTER"/>
    <property type="match status" value="1"/>
</dbReference>
<evidence type="ECO:0000313" key="10">
    <source>
        <dbReference type="EMBL" id="PYE82273.1"/>
    </source>
</evidence>
<accession>A0A318SN85</accession>
<dbReference type="InterPro" id="IPR025966">
    <property type="entry name" value="OppC_N"/>
</dbReference>
<feature type="compositionally biased region" description="Basic and acidic residues" evidence="8">
    <location>
        <begin position="1"/>
        <end position="18"/>
    </location>
</feature>
<dbReference type="Pfam" id="PF12911">
    <property type="entry name" value="OppC_N"/>
    <property type="match status" value="1"/>
</dbReference>
<dbReference type="InterPro" id="IPR035906">
    <property type="entry name" value="MetI-like_sf"/>
</dbReference>
<dbReference type="Gene3D" id="1.10.3720.10">
    <property type="entry name" value="MetI-like"/>
    <property type="match status" value="1"/>
</dbReference>
<dbReference type="CDD" id="cd06261">
    <property type="entry name" value="TM_PBP2"/>
    <property type="match status" value="1"/>
</dbReference>
<keyword evidence="4 7" id="KW-0812">Transmembrane</keyword>
<dbReference type="InterPro" id="IPR000515">
    <property type="entry name" value="MetI-like"/>
</dbReference>
<feature type="transmembrane region" description="Helical" evidence="7">
    <location>
        <begin position="171"/>
        <end position="189"/>
    </location>
</feature>
<dbReference type="Pfam" id="PF00528">
    <property type="entry name" value="BPD_transp_1"/>
    <property type="match status" value="1"/>
</dbReference>
<evidence type="ECO:0000259" key="9">
    <source>
        <dbReference type="PROSITE" id="PS50928"/>
    </source>
</evidence>
<keyword evidence="11" id="KW-1185">Reference proteome</keyword>
<evidence type="ECO:0000256" key="3">
    <source>
        <dbReference type="ARBA" id="ARBA00022475"/>
    </source>
</evidence>
<dbReference type="PANTHER" id="PTHR43386">
    <property type="entry name" value="OLIGOPEPTIDE TRANSPORT SYSTEM PERMEASE PROTEIN APPC"/>
    <property type="match status" value="1"/>
</dbReference>
<evidence type="ECO:0000256" key="7">
    <source>
        <dbReference type="RuleBase" id="RU363032"/>
    </source>
</evidence>
<dbReference type="AlphaFoldDB" id="A0A318SN85"/>
<evidence type="ECO:0000256" key="5">
    <source>
        <dbReference type="ARBA" id="ARBA00022989"/>
    </source>
</evidence>
<evidence type="ECO:0000256" key="6">
    <source>
        <dbReference type="ARBA" id="ARBA00023136"/>
    </source>
</evidence>
<comment type="subcellular location">
    <subcellularLocation>
        <location evidence="1 7">Cell membrane</location>
        <topology evidence="1 7">Multi-pass membrane protein</topology>
    </subcellularLocation>
</comment>
<comment type="similarity">
    <text evidence="7">Belongs to the binding-protein-dependent transport system permease family.</text>
</comment>
<organism evidence="10 11">
    <name type="scientific">Pseudoroseicyclus aestuarii</name>
    <dbReference type="NCBI Taxonomy" id="1795041"/>
    <lineage>
        <taxon>Bacteria</taxon>
        <taxon>Pseudomonadati</taxon>
        <taxon>Pseudomonadota</taxon>
        <taxon>Alphaproteobacteria</taxon>
        <taxon>Rhodobacterales</taxon>
        <taxon>Paracoccaceae</taxon>
        <taxon>Pseudoroseicyclus</taxon>
    </lineage>
</organism>
<evidence type="ECO:0000256" key="1">
    <source>
        <dbReference type="ARBA" id="ARBA00004651"/>
    </source>
</evidence>
<keyword evidence="6 7" id="KW-0472">Membrane</keyword>
<keyword evidence="5 7" id="KW-1133">Transmembrane helix</keyword>
<dbReference type="Proteomes" id="UP000248311">
    <property type="component" value="Unassembled WGS sequence"/>
</dbReference>
<dbReference type="GO" id="GO:0055085">
    <property type="term" value="P:transmembrane transport"/>
    <property type="evidence" value="ECO:0007669"/>
    <property type="project" value="InterPro"/>
</dbReference>
<feature type="region of interest" description="Disordered" evidence="8">
    <location>
        <begin position="1"/>
        <end position="20"/>
    </location>
</feature>
<dbReference type="PROSITE" id="PS50928">
    <property type="entry name" value="ABC_TM1"/>
    <property type="match status" value="1"/>
</dbReference>
<reference evidence="10 11" key="1">
    <citation type="submission" date="2018-06" db="EMBL/GenBank/DDBJ databases">
        <title>Genomic Encyclopedia of Type Strains, Phase III (KMG-III): the genomes of soil and plant-associated and newly described type strains.</title>
        <authorList>
            <person name="Whitman W."/>
        </authorList>
    </citation>
    <scope>NUCLEOTIDE SEQUENCE [LARGE SCALE GENOMIC DNA]</scope>
    <source>
        <strain evidence="10 11">CECT 9025</strain>
    </source>
</reference>
<keyword evidence="3" id="KW-1003">Cell membrane</keyword>
<feature type="transmembrane region" description="Helical" evidence="7">
    <location>
        <begin position="201"/>
        <end position="223"/>
    </location>
</feature>
<comment type="caution">
    <text evidence="10">The sequence shown here is derived from an EMBL/GenBank/DDBJ whole genome shotgun (WGS) entry which is preliminary data.</text>
</comment>
<keyword evidence="2 7" id="KW-0813">Transport</keyword>
<feature type="domain" description="ABC transmembrane type-1" evidence="9">
    <location>
        <begin position="131"/>
        <end position="330"/>
    </location>
</feature>
<proteinExistence type="inferred from homology"/>
<name>A0A318SN85_9RHOB</name>
<feature type="transmembrane region" description="Helical" evidence="7">
    <location>
        <begin position="254"/>
        <end position="275"/>
    </location>
</feature>
<dbReference type="InterPro" id="IPR050366">
    <property type="entry name" value="BP-dependent_transpt_permease"/>
</dbReference>
<feature type="transmembrane region" description="Helical" evidence="7">
    <location>
        <begin position="59"/>
        <end position="80"/>
    </location>
</feature>